<dbReference type="Pfam" id="PF00583">
    <property type="entry name" value="Acetyltransf_1"/>
    <property type="match status" value="1"/>
</dbReference>
<dbReference type="CDD" id="cd04301">
    <property type="entry name" value="NAT_SF"/>
    <property type="match status" value="1"/>
</dbReference>
<dbReference type="AlphaFoldDB" id="A0A6M4IX68"/>
<dbReference type="InterPro" id="IPR016181">
    <property type="entry name" value="Acyl_CoA_acyltransferase"/>
</dbReference>
<dbReference type="InterPro" id="IPR000182">
    <property type="entry name" value="GNAT_dom"/>
</dbReference>
<sequence>MAAAPQCRVARYSDVAALTALIDASVRRLAAGYYTDAQIASSLAYVFGVDSSLIHDRSYFVLEQHGEIVAGGGWSDHQTLFGGDQFHNRGEGRLNPTTSPARIRAFYVHPDHARRGYAKRLLRVCSAAARRAGFTSLSLMSTLPGEPLYRALGFVPDVGVDYPMPDGTTLPLIPMTKGIA</sequence>
<name>A0A6M4IX68_9BACT</name>
<dbReference type="PANTHER" id="PTHR43877">
    <property type="entry name" value="AMINOALKYLPHOSPHONATE N-ACETYLTRANSFERASE-RELATED-RELATED"/>
    <property type="match status" value="1"/>
</dbReference>
<evidence type="ECO:0000259" key="3">
    <source>
        <dbReference type="PROSITE" id="PS51186"/>
    </source>
</evidence>
<accession>A0A6M4IX68</accession>
<dbReference type="SUPFAM" id="SSF55729">
    <property type="entry name" value="Acyl-CoA N-acyltransferases (Nat)"/>
    <property type="match status" value="1"/>
</dbReference>
<keyword evidence="5" id="KW-1185">Reference proteome</keyword>
<feature type="domain" description="N-acetyltransferase" evidence="3">
    <location>
        <begin position="5"/>
        <end position="180"/>
    </location>
</feature>
<evidence type="ECO:0000256" key="2">
    <source>
        <dbReference type="ARBA" id="ARBA00023315"/>
    </source>
</evidence>
<keyword evidence="1 4" id="KW-0808">Transferase</keyword>
<proteinExistence type="predicted"/>
<evidence type="ECO:0000313" key="4">
    <source>
        <dbReference type="EMBL" id="QJR38157.1"/>
    </source>
</evidence>
<keyword evidence="2" id="KW-0012">Acyltransferase</keyword>
<evidence type="ECO:0000313" key="5">
    <source>
        <dbReference type="Proteomes" id="UP000500938"/>
    </source>
</evidence>
<reference evidence="4 5" key="1">
    <citation type="submission" date="2020-05" db="EMBL/GenBank/DDBJ databases">
        <title>Complete genome sequence of Gemmatimonas greenlandica TET16.</title>
        <authorList>
            <person name="Zeng Y."/>
        </authorList>
    </citation>
    <scope>NUCLEOTIDE SEQUENCE [LARGE SCALE GENOMIC DNA]</scope>
    <source>
        <strain evidence="4 5">TET16</strain>
    </source>
</reference>
<dbReference type="InterPro" id="IPR050832">
    <property type="entry name" value="Bact_Acetyltransf"/>
</dbReference>
<dbReference type="PANTHER" id="PTHR43877:SF1">
    <property type="entry name" value="ACETYLTRANSFERASE"/>
    <property type="match status" value="1"/>
</dbReference>
<dbReference type="Proteomes" id="UP000500938">
    <property type="component" value="Chromosome"/>
</dbReference>
<protein>
    <submittedName>
        <fullName evidence="4">GNAT family N-acetyltransferase</fullName>
    </submittedName>
</protein>
<gene>
    <name evidence="4" type="ORF">HKW67_08175</name>
</gene>
<dbReference type="EMBL" id="CP053085">
    <property type="protein sequence ID" value="QJR38157.1"/>
    <property type="molecule type" value="Genomic_DNA"/>
</dbReference>
<evidence type="ECO:0000256" key="1">
    <source>
        <dbReference type="ARBA" id="ARBA00022679"/>
    </source>
</evidence>
<dbReference type="PROSITE" id="PS51186">
    <property type="entry name" value="GNAT"/>
    <property type="match status" value="1"/>
</dbReference>
<dbReference type="GO" id="GO:0016747">
    <property type="term" value="F:acyltransferase activity, transferring groups other than amino-acyl groups"/>
    <property type="evidence" value="ECO:0007669"/>
    <property type="project" value="InterPro"/>
</dbReference>
<dbReference type="KEGG" id="ggr:HKW67_08175"/>
<organism evidence="4 5">
    <name type="scientific">Gemmatimonas groenlandica</name>
    <dbReference type="NCBI Taxonomy" id="2732249"/>
    <lineage>
        <taxon>Bacteria</taxon>
        <taxon>Pseudomonadati</taxon>
        <taxon>Gemmatimonadota</taxon>
        <taxon>Gemmatimonadia</taxon>
        <taxon>Gemmatimonadales</taxon>
        <taxon>Gemmatimonadaceae</taxon>
        <taxon>Gemmatimonas</taxon>
    </lineage>
</organism>
<dbReference type="Gene3D" id="3.40.630.30">
    <property type="match status" value="1"/>
</dbReference>